<reference evidence="1 2" key="1">
    <citation type="journal article" date="2023" name="Environ Microbiome">
        <title>A coral-associated actinobacterium mitigates coral bleaching under heat stress.</title>
        <authorList>
            <person name="Li J."/>
            <person name="Zou Y."/>
            <person name="Li Q."/>
            <person name="Zhang J."/>
            <person name="Bourne D.G."/>
            <person name="Lyu Y."/>
            <person name="Liu C."/>
            <person name="Zhang S."/>
        </authorList>
    </citation>
    <scope>NUCLEOTIDE SEQUENCE [LARGE SCALE GENOMIC DNA]</scope>
    <source>
        <strain evidence="1 2">SCSIO 13291</strain>
    </source>
</reference>
<dbReference type="RefSeq" id="WP_269778949.1">
    <property type="nucleotide sequence ID" value="NZ_CP115965.1"/>
</dbReference>
<organism evidence="1 2">
    <name type="scientific">Propioniciclava soli</name>
    <dbReference type="NCBI Taxonomy" id="2775081"/>
    <lineage>
        <taxon>Bacteria</taxon>
        <taxon>Bacillati</taxon>
        <taxon>Actinomycetota</taxon>
        <taxon>Actinomycetes</taxon>
        <taxon>Propionibacteriales</taxon>
        <taxon>Propionibacteriaceae</taxon>
        <taxon>Propioniciclava</taxon>
    </lineage>
</organism>
<name>A0ABZ3C6D6_9ACTN</name>
<dbReference type="InterPro" id="IPR045825">
    <property type="entry name" value="RamS"/>
</dbReference>
<proteinExistence type="predicted"/>
<accession>A0ABZ3C6D6</accession>
<evidence type="ECO:0000313" key="2">
    <source>
        <dbReference type="Proteomes" id="UP001434337"/>
    </source>
</evidence>
<dbReference type="EMBL" id="CP115965">
    <property type="protein sequence ID" value="WZW98365.1"/>
    <property type="molecule type" value="Genomic_DNA"/>
</dbReference>
<dbReference type="Proteomes" id="UP001434337">
    <property type="component" value="Chromosome"/>
</dbReference>
<evidence type="ECO:0000313" key="1">
    <source>
        <dbReference type="EMBL" id="WZW98365.1"/>
    </source>
</evidence>
<dbReference type="Pfam" id="PF19402">
    <property type="entry name" value="RamS"/>
    <property type="match status" value="1"/>
</dbReference>
<keyword evidence="2" id="KW-1185">Reference proteome</keyword>
<protein>
    <submittedName>
        <fullName evidence="1">SapB/AmfS family lanthipeptide</fullName>
    </submittedName>
</protein>
<gene>
    <name evidence="1" type="ORF">PCC79_15980</name>
</gene>
<sequence length="41" mass="4632">MAEILDLQDGAEDAPQEEKASRLSLRFCRNSYISLALCFVK</sequence>